<sequence length="248" mass="28980">MANWKGGYLGYAAQKNIVLSPSSILIDFENAAINAINDVFPQTLVKGCHIHYAQNVWKKVKKYGLVKLAKQENIRRQIANIISLPLVPKDQINHCMEVIIDELCNADSKFDKLTDYILNNYLEDARFSFDMWNHFDSIGERPRTNNHLQGYHRQLNARVRTNPDLWTWINEVRSSEECVMCRYEQEQAQKRTTRPRKMKNIRDDVKLKLAKTKYIEDKDFDRYQKVLRALSHRYIDVIKDAGGSSGDD</sequence>
<dbReference type="AlphaFoldDB" id="A0A8S2RS86"/>
<dbReference type="EMBL" id="CAJNOK010024262">
    <property type="protein sequence ID" value="CAF1374255.1"/>
    <property type="molecule type" value="Genomic_DNA"/>
</dbReference>
<name>A0A8S2RS86_9BILA</name>
<evidence type="ECO:0008006" key="4">
    <source>
        <dbReference type="Google" id="ProtNLM"/>
    </source>
</evidence>
<organism evidence="2 3">
    <name type="scientific">Didymodactylos carnosus</name>
    <dbReference type="NCBI Taxonomy" id="1234261"/>
    <lineage>
        <taxon>Eukaryota</taxon>
        <taxon>Metazoa</taxon>
        <taxon>Spiralia</taxon>
        <taxon>Gnathifera</taxon>
        <taxon>Rotifera</taxon>
        <taxon>Eurotatoria</taxon>
        <taxon>Bdelloidea</taxon>
        <taxon>Philodinida</taxon>
        <taxon>Philodinidae</taxon>
        <taxon>Didymodactylos</taxon>
    </lineage>
</organism>
<accession>A0A8S2RS86</accession>
<dbReference type="Proteomes" id="UP000682733">
    <property type="component" value="Unassembled WGS sequence"/>
</dbReference>
<gene>
    <name evidence="1" type="ORF">OVA965_LOCUS31811</name>
    <name evidence="2" type="ORF">TMI583_LOCUS32653</name>
</gene>
<evidence type="ECO:0000313" key="2">
    <source>
        <dbReference type="EMBL" id="CAF4183143.1"/>
    </source>
</evidence>
<proteinExistence type="predicted"/>
<evidence type="ECO:0000313" key="3">
    <source>
        <dbReference type="Proteomes" id="UP000682733"/>
    </source>
</evidence>
<reference evidence="2" key="1">
    <citation type="submission" date="2021-02" db="EMBL/GenBank/DDBJ databases">
        <authorList>
            <person name="Nowell W R."/>
        </authorList>
    </citation>
    <scope>NUCLEOTIDE SEQUENCE</scope>
</reference>
<protein>
    <recommendedName>
        <fullName evidence="4">MULE transposase domain-containing protein</fullName>
    </recommendedName>
</protein>
<dbReference type="EMBL" id="CAJOBA010045934">
    <property type="protein sequence ID" value="CAF4183143.1"/>
    <property type="molecule type" value="Genomic_DNA"/>
</dbReference>
<evidence type="ECO:0000313" key="1">
    <source>
        <dbReference type="EMBL" id="CAF1374255.1"/>
    </source>
</evidence>
<comment type="caution">
    <text evidence="2">The sequence shown here is derived from an EMBL/GenBank/DDBJ whole genome shotgun (WGS) entry which is preliminary data.</text>
</comment>
<dbReference type="Proteomes" id="UP000677228">
    <property type="component" value="Unassembled WGS sequence"/>
</dbReference>